<reference evidence="5" key="1">
    <citation type="submission" date="2015-06" db="EMBL/GenBank/DDBJ databases">
        <title>Expansion of signal transduction pathways in fungi by whole-genome duplication.</title>
        <authorList>
            <consortium name="DOE Joint Genome Institute"/>
            <person name="Corrochano L.M."/>
            <person name="Kuo A."/>
            <person name="Marcet-Houben M."/>
            <person name="Polaino S."/>
            <person name="Salamov A."/>
            <person name="Villalobos J.M."/>
            <person name="Alvarez M.I."/>
            <person name="Avalos J."/>
            <person name="Benito E.P."/>
            <person name="Benoit I."/>
            <person name="Burger G."/>
            <person name="Camino L.P."/>
            <person name="Canovas D."/>
            <person name="Cerda-Olmedo E."/>
            <person name="Cheng J.-F."/>
            <person name="Dominguez A."/>
            <person name="Elias M."/>
            <person name="Eslava A.P."/>
            <person name="Glaser F."/>
            <person name="Grimwood J."/>
            <person name="Gutierrez G."/>
            <person name="Heitman J."/>
            <person name="Henrissat B."/>
            <person name="Iturriaga E.A."/>
            <person name="Lang B.F."/>
            <person name="Lavin J.L."/>
            <person name="Lee S."/>
            <person name="Li W."/>
            <person name="Lindquist E."/>
            <person name="Lopez-Garcia S."/>
            <person name="Luque E.M."/>
            <person name="Marcos A.T."/>
            <person name="Martin J."/>
            <person name="McCluskey K."/>
            <person name="Medina H.R."/>
            <person name="Miralles-Duran A."/>
            <person name="Miyazaki A."/>
            <person name="Munoz-Torres E."/>
            <person name="Oguiza J.A."/>
            <person name="Ohm R."/>
            <person name="Olmedo M."/>
            <person name="Orejas M."/>
            <person name="Ortiz-Castellanos L."/>
            <person name="Pisabarro A.G."/>
            <person name="Rodriguez-Romero J."/>
            <person name="Ruiz-Herrera J."/>
            <person name="Ruiz-Vazquez R."/>
            <person name="Sanz C."/>
            <person name="Schackwitz W."/>
            <person name="Schmutz J."/>
            <person name="Shahriari M."/>
            <person name="Shelest E."/>
            <person name="Silva-Franco F."/>
            <person name="Soanes D."/>
            <person name="Syed K."/>
            <person name="Tagua V.G."/>
            <person name="Talbot N.J."/>
            <person name="Thon M."/>
            <person name="De vries R.P."/>
            <person name="Wiebenga A."/>
            <person name="Yadav J.S."/>
            <person name="Braun E.L."/>
            <person name="Baker S."/>
            <person name="Garre V."/>
            <person name="Horwitz B."/>
            <person name="Torres-Martinez S."/>
            <person name="Idnurm A."/>
            <person name="Herrera-Estrella A."/>
            <person name="Gabaldon T."/>
            <person name="Grigoriev I.V."/>
        </authorList>
    </citation>
    <scope>NUCLEOTIDE SEQUENCE [LARGE SCALE GENOMIC DNA]</scope>
    <source>
        <strain evidence="5">NRRL 1555(-)</strain>
    </source>
</reference>
<dbReference type="AlphaFoldDB" id="A0A162UIZ0"/>
<dbReference type="VEuPathDB" id="FungiDB:PHYBLDRAFT_122788"/>
<dbReference type="OrthoDB" id="1696280at2759"/>
<dbReference type="Pfam" id="PF00378">
    <property type="entry name" value="ECH_1"/>
    <property type="match status" value="1"/>
</dbReference>
<proteinExistence type="predicted"/>
<keyword evidence="3" id="KW-0443">Lipid metabolism</keyword>
<dbReference type="PANTHER" id="PTHR11941:SF75">
    <property type="entry name" value="ENOYL-COA HYDRATASE_ISOMERASE FAMILY PROTEIN"/>
    <property type="match status" value="1"/>
</dbReference>
<protein>
    <recommendedName>
        <fullName evidence="6">Enoyl-CoA hydratase/isomerase</fullName>
    </recommendedName>
</protein>
<keyword evidence="5" id="KW-1185">Reference proteome</keyword>
<dbReference type="EMBL" id="KV440975">
    <property type="protein sequence ID" value="OAD76562.1"/>
    <property type="molecule type" value="Genomic_DNA"/>
</dbReference>
<gene>
    <name evidence="4" type="ORF">PHYBLDRAFT_122788</name>
</gene>
<dbReference type="InterPro" id="IPR001753">
    <property type="entry name" value="Enoyl-CoA_hydra/iso"/>
</dbReference>
<dbReference type="InterPro" id="IPR029045">
    <property type="entry name" value="ClpP/crotonase-like_dom_sf"/>
</dbReference>
<evidence type="ECO:0000256" key="2">
    <source>
        <dbReference type="ARBA" id="ARBA00000765"/>
    </source>
</evidence>
<evidence type="ECO:0000256" key="1">
    <source>
        <dbReference type="ARBA" id="ARBA00000452"/>
    </source>
</evidence>
<dbReference type="GeneID" id="28989794"/>
<dbReference type="Proteomes" id="UP000077315">
    <property type="component" value="Unassembled WGS sequence"/>
</dbReference>
<dbReference type="FunFam" id="3.90.226.10:FF:000049">
    <property type="entry name" value="Enoyl-CoA delta isomerase 3"/>
    <property type="match status" value="1"/>
</dbReference>
<evidence type="ECO:0000313" key="5">
    <source>
        <dbReference type="Proteomes" id="UP000077315"/>
    </source>
</evidence>
<comment type="catalytic activity">
    <reaction evidence="2">
        <text>a (3E)-enoyl-CoA = a 4-saturated (2E)-enoyl-CoA</text>
        <dbReference type="Rhea" id="RHEA:45228"/>
        <dbReference type="ChEBI" id="CHEBI:58521"/>
        <dbReference type="ChEBI" id="CHEBI:85097"/>
        <dbReference type="EC" id="5.3.3.8"/>
    </reaction>
</comment>
<dbReference type="GO" id="GO:0005777">
    <property type="term" value="C:peroxisome"/>
    <property type="evidence" value="ECO:0007669"/>
    <property type="project" value="TreeGrafter"/>
</dbReference>
<dbReference type="GO" id="GO:0004165">
    <property type="term" value="F:delta(3)-delta(2)-enoyl-CoA isomerase activity"/>
    <property type="evidence" value="ECO:0007669"/>
    <property type="project" value="UniProtKB-EC"/>
</dbReference>
<dbReference type="RefSeq" id="XP_018294602.1">
    <property type="nucleotide sequence ID" value="XM_018428888.1"/>
</dbReference>
<evidence type="ECO:0000256" key="3">
    <source>
        <dbReference type="ARBA" id="ARBA00023098"/>
    </source>
</evidence>
<sequence>MSVTFPVALPSANDHRMTLSREGPLFILHLHHKDNRFTTVACKAILTALQIVEDTFLATEDPSDMALITIGEDKIFSNGLELEDALSYVPFMDIYLHVLKRMLTFCIPTIAALNGHAFAGGCMFSFAHDYRVMRSDRGYICMNEVDMPSPLSAGMLAVIRCKTTPETFRNIILQGHRFTAKEALERQMVDVICPGAEVLDQAKKLALKWAPKAQAGICYKQLKDEMYADAISALSIPYHRLAPKL</sequence>
<dbReference type="GO" id="GO:0006635">
    <property type="term" value="P:fatty acid beta-oxidation"/>
    <property type="evidence" value="ECO:0007669"/>
    <property type="project" value="TreeGrafter"/>
</dbReference>
<comment type="catalytic activity">
    <reaction evidence="1">
        <text>a (3Z)-enoyl-CoA = a 4-saturated (2E)-enoyl-CoA</text>
        <dbReference type="Rhea" id="RHEA:45900"/>
        <dbReference type="ChEBI" id="CHEBI:85097"/>
        <dbReference type="ChEBI" id="CHEBI:85489"/>
        <dbReference type="EC" id="5.3.3.8"/>
    </reaction>
</comment>
<dbReference type="STRING" id="763407.A0A162UIZ0"/>
<evidence type="ECO:0000313" key="4">
    <source>
        <dbReference type="EMBL" id="OAD76562.1"/>
    </source>
</evidence>
<dbReference type="SUPFAM" id="SSF52096">
    <property type="entry name" value="ClpP/crotonase"/>
    <property type="match status" value="1"/>
</dbReference>
<organism evidence="4 5">
    <name type="scientific">Phycomyces blakesleeanus (strain ATCC 8743b / DSM 1359 / FGSC 10004 / NBRC 33097 / NRRL 1555)</name>
    <dbReference type="NCBI Taxonomy" id="763407"/>
    <lineage>
        <taxon>Eukaryota</taxon>
        <taxon>Fungi</taxon>
        <taxon>Fungi incertae sedis</taxon>
        <taxon>Mucoromycota</taxon>
        <taxon>Mucoromycotina</taxon>
        <taxon>Mucoromycetes</taxon>
        <taxon>Mucorales</taxon>
        <taxon>Phycomycetaceae</taxon>
        <taxon>Phycomyces</taxon>
    </lineage>
</organism>
<dbReference type="CDD" id="cd06558">
    <property type="entry name" value="crotonase-like"/>
    <property type="match status" value="1"/>
</dbReference>
<dbReference type="Gene3D" id="3.90.226.10">
    <property type="entry name" value="2-enoyl-CoA Hydratase, Chain A, domain 1"/>
    <property type="match status" value="1"/>
</dbReference>
<dbReference type="PANTHER" id="PTHR11941">
    <property type="entry name" value="ENOYL-COA HYDRATASE-RELATED"/>
    <property type="match status" value="1"/>
</dbReference>
<dbReference type="InParanoid" id="A0A162UIZ0"/>
<evidence type="ECO:0008006" key="6">
    <source>
        <dbReference type="Google" id="ProtNLM"/>
    </source>
</evidence>
<name>A0A162UIZ0_PHYB8</name>
<accession>A0A162UIZ0</accession>